<evidence type="ECO:0000256" key="6">
    <source>
        <dbReference type="PROSITE-ProRule" id="PRU00259"/>
    </source>
</evidence>
<proteinExistence type="inferred from homology"/>
<name>A0A9P0QV82_9ASCO</name>
<evidence type="ECO:0000256" key="1">
    <source>
        <dbReference type="ARBA" id="ARBA00010394"/>
    </source>
</evidence>
<evidence type="ECO:0000256" key="5">
    <source>
        <dbReference type="PIRNR" id="PIRNR005673"/>
    </source>
</evidence>
<evidence type="ECO:0000256" key="4">
    <source>
        <dbReference type="ARBA" id="ARBA00022927"/>
    </source>
</evidence>
<feature type="repeat" description="ARM" evidence="6">
    <location>
        <begin position="362"/>
        <end position="396"/>
    </location>
</feature>
<dbReference type="Proteomes" id="UP000837801">
    <property type="component" value="Unassembled WGS sequence"/>
</dbReference>
<feature type="region of interest" description="Disordered" evidence="7">
    <location>
        <begin position="1"/>
        <end position="99"/>
    </location>
</feature>
<evidence type="ECO:0000313" key="9">
    <source>
        <dbReference type="EMBL" id="CAH2355450.1"/>
    </source>
</evidence>
<organism evidence="9 10">
    <name type="scientific">[Candida] railenensis</name>
    <dbReference type="NCBI Taxonomy" id="45579"/>
    <lineage>
        <taxon>Eukaryota</taxon>
        <taxon>Fungi</taxon>
        <taxon>Dikarya</taxon>
        <taxon>Ascomycota</taxon>
        <taxon>Saccharomycotina</taxon>
        <taxon>Pichiomycetes</taxon>
        <taxon>Debaryomycetaceae</taxon>
        <taxon>Kurtzmaniella</taxon>
    </lineage>
</organism>
<dbReference type="FunFam" id="1.25.10.10:FF:000021">
    <property type="entry name" value="Importin subunit alpha"/>
    <property type="match status" value="1"/>
</dbReference>
<dbReference type="Gene3D" id="1.25.10.10">
    <property type="entry name" value="Leucine-rich Repeat Variant"/>
    <property type="match status" value="1"/>
</dbReference>
<dbReference type="GO" id="GO:0005634">
    <property type="term" value="C:nucleus"/>
    <property type="evidence" value="ECO:0007669"/>
    <property type="project" value="UniProtKB-ARBA"/>
</dbReference>
<dbReference type="GO" id="GO:0006606">
    <property type="term" value="P:protein import into nucleus"/>
    <property type="evidence" value="ECO:0007669"/>
    <property type="project" value="InterPro"/>
</dbReference>
<accession>A0A9P0QV82</accession>
<reference evidence="9" key="1">
    <citation type="submission" date="2022-03" db="EMBL/GenBank/DDBJ databases">
        <authorList>
            <person name="Legras J.-L."/>
            <person name="Devillers H."/>
            <person name="Grondin C."/>
        </authorList>
    </citation>
    <scope>NUCLEOTIDE SEQUENCE</scope>
    <source>
        <strain evidence="9">CLIB 1423</strain>
    </source>
</reference>
<dbReference type="InterPro" id="IPR016024">
    <property type="entry name" value="ARM-type_fold"/>
</dbReference>
<dbReference type="AlphaFoldDB" id="A0A9P0QV82"/>
<evidence type="ECO:0000313" key="10">
    <source>
        <dbReference type="Proteomes" id="UP000837801"/>
    </source>
</evidence>
<keyword evidence="3" id="KW-0677">Repeat</keyword>
<evidence type="ECO:0000256" key="7">
    <source>
        <dbReference type="SAM" id="MobiDB-lite"/>
    </source>
</evidence>
<feature type="compositionally biased region" description="Low complexity" evidence="7">
    <location>
        <begin position="80"/>
        <end position="90"/>
    </location>
</feature>
<keyword evidence="4 5" id="KW-0653">Protein transport</keyword>
<dbReference type="SMART" id="SM00185">
    <property type="entry name" value="ARM"/>
    <property type="match status" value="8"/>
</dbReference>
<dbReference type="PROSITE" id="PS50176">
    <property type="entry name" value="ARM_REPEAT"/>
    <property type="match status" value="3"/>
</dbReference>
<keyword evidence="2 5" id="KW-0813">Transport</keyword>
<dbReference type="InterPro" id="IPR024931">
    <property type="entry name" value="Importin_alpha"/>
</dbReference>
<keyword evidence="10" id="KW-1185">Reference proteome</keyword>
<feature type="compositionally biased region" description="Basic and acidic residues" evidence="7">
    <location>
        <begin position="24"/>
        <end position="50"/>
    </location>
</feature>
<evidence type="ECO:0000256" key="3">
    <source>
        <dbReference type="ARBA" id="ARBA00022737"/>
    </source>
</evidence>
<feature type="repeat" description="ARM" evidence="6">
    <location>
        <begin position="194"/>
        <end position="236"/>
    </location>
</feature>
<dbReference type="Pfam" id="PF01749">
    <property type="entry name" value="IBB"/>
    <property type="match status" value="1"/>
</dbReference>
<feature type="domain" description="IBB" evidence="8">
    <location>
        <begin position="1"/>
        <end position="62"/>
    </location>
</feature>
<dbReference type="PROSITE" id="PS51214">
    <property type="entry name" value="IBB"/>
    <property type="match status" value="1"/>
</dbReference>
<dbReference type="InterPro" id="IPR011989">
    <property type="entry name" value="ARM-like"/>
</dbReference>
<dbReference type="InterPro" id="IPR000225">
    <property type="entry name" value="Armadillo"/>
</dbReference>
<dbReference type="Gene3D" id="1.20.5.690">
    <property type="entry name" value="Importin-alpha, importin-beta-binding domain"/>
    <property type="match status" value="1"/>
</dbReference>
<dbReference type="OrthoDB" id="29145at2759"/>
<protein>
    <recommendedName>
        <fullName evidence="5">Importin subunit alpha</fullName>
    </recommendedName>
</protein>
<dbReference type="Pfam" id="PF16186">
    <property type="entry name" value="Arm_3"/>
    <property type="match status" value="1"/>
</dbReference>
<sequence>MDSDATSRFVPDYRRTTFKNKQRFQSEELRRRRDNHQVDLRKQKREEVLSKRRNFTAPSGGNDSEDEDDQLGSGAGLGAGLSSSSNLNGDANGGGAADENQFYNDLQQELPRMMEMIQANDFDSQLAATVKFRQILSREHNPPINLVIQSGVIPTLVEFMDASHSDILQLEAAWALTNIASGNSDQTRVVVDSGAIPLFVQLLYSQSLEVKEQAIWALGNVAGDSSEYRDFVLSCGAMEPALSLFNSTRLSLIRTATWTLSNLCRGKNPQPDWSLVQQAIPTLAKLIYSLDAETLVDACWAISYLSDGTTEAIQAVVDARIPRRLVELLGHESTLIQTPALRAIGNIVTGNDLQTQTVVNAGVLPALSPLLNSSKETIRKEACWTISNITAGNTDQIQAVIDANLIPQIIRLLISGDYKTKKEACWAISNASSGALTKPEQIRYLVQQGCIKPLCDLLSIADTKIIEVTLDALENILKMGELDKESKGSGVNENSLYIEEAGGMEKISECQNNENEKIYEKAFNIISKYFSEEEEDFDDQGLAPQTYGDAFGFGVEQDQQQNFRF</sequence>
<dbReference type="PIRSF" id="PIRSF005673">
    <property type="entry name" value="Importin_alpha"/>
    <property type="match status" value="1"/>
</dbReference>
<evidence type="ECO:0000259" key="8">
    <source>
        <dbReference type="PROSITE" id="PS51214"/>
    </source>
</evidence>
<gene>
    <name evidence="9" type="primary">SRP1</name>
    <name evidence="9" type="ORF">CLIB1423_26S01068</name>
</gene>
<evidence type="ECO:0000256" key="2">
    <source>
        <dbReference type="ARBA" id="ARBA00022448"/>
    </source>
</evidence>
<comment type="similarity">
    <text evidence="1 5">Belongs to the importin alpha family.</text>
</comment>
<dbReference type="InterPro" id="IPR032413">
    <property type="entry name" value="Arm_3"/>
</dbReference>
<dbReference type="EMBL" id="CAKXYY010000026">
    <property type="protein sequence ID" value="CAH2355450.1"/>
    <property type="molecule type" value="Genomic_DNA"/>
</dbReference>
<dbReference type="PANTHER" id="PTHR23316">
    <property type="entry name" value="IMPORTIN ALPHA"/>
    <property type="match status" value="1"/>
</dbReference>
<dbReference type="InterPro" id="IPR002652">
    <property type="entry name" value="Importin-a_IBB"/>
</dbReference>
<comment type="caution">
    <text evidence="9">The sequence shown here is derived from an EMBL/GenBank/DDBJ whole genome shotgun (WGS) entry which is preliminary data.</text>
</comment>
<feature type="repeat" description="ARM" evidence="6">
    <location>
        <begin position="151"/>
        <end position="194"/>
    </location>
</feature>
<dbReference type="InterPro" id="IPR036975">
    <property type="entry name" value="Importin-a_IBB_sf"/>
</dbReference>
<dbReference type="SUPFAM" id="SSF48371">
    <property type="entry name" value="ARM repeat"/>
    <property type="match status" value="1"/>
</dbReference>
<dbReference type="GO" id="GO:0061608">
    <property type="term" value="F:nuclear import signal receptor activity"/>
    <property type="evidence" value="ECO:0007669"/>
    <property type="project" value="InterPro"/>
</dbReference>
<dbReference type="GO" id="GO:0005737">
    <property type="term" value="C:cytoplasm"/>
    <property type="evidence" value="ECO:0007669"/>
    <property type="project" value="InterPro"/>
</dbReference>
<dbReference type="Pfam" id="PF00514">
    <property type="entry name" value="Arm"/>
    <property type="match status" value="8"/>
</dbReference>